<protein>
    <recommendedName>
        <fullName evidence="3">Kinesin light chain</fullName>
    </recommendedName>
</protein>
<dbReference type="Gene3D" id="1.25.40.10">
    <property type="entry name" value="Tetratricopeptide repeat domain"/>
    <property type="match status" value="1"/>
</dbReference>
<gene>
    <name evidence="1" type="ORF">FH972_019813</name>
</gene>
<name>A0A5N6RVN7_9ROSI</name>
<dbReference type="InterPro" id="IPR011990">
    <property type="entry name" value="TPR-like_helical_dom_sf"/>
</dbReference>
<accession>A0A5N6RVN7</accession>
<dbReference type="AlphaFoldDB" id="A0A5N6RVN7"/>
<evidence type="ECO:0000313" key="1">
    <source>
        <dbReference type="EMBL" id="KAE8124974.1"/>
    </source>
</evidence>
<dbReference type="Pfam" id="PF13424">
    <property type="entry name" value="TPR_12"/>
    <property type="match status" value="1"/>
</dbReference>
<sequence length="75" mass="8679">MLEECLLIAKKRKGKEHPNSVTHLLNLAASYSHLKNFVEVECLLRTSLEIMRKTAGLDDQRVRESDEWQAERVSL</sequence>
<keyword evidence="2" id="KW-1185">Reference proteome</keyword>
<reference evidence="1 2" key="1">
    <citation type="submission" date="2019-06" db="EMBL/GenBank/DDBJ databases">
        <title>A chromosomal-level reference genome of Carpinus fangiana (Coryloideae, Betulaceae).</title>
        <authorList>
            <person name="Yang X."/>
            <person name="Wang Z."/>
            <person name="Zhang L."/>
            <person name="Hao G."/>
            <person name="Liu J."/>
            <person name="Yang Y."/>
        </authorList>
    </citation>
    <scope>NUCLEOTIDE SEQUENCE [LARGE SCALE GENOMIC DNA]</scope>
    <source>
        <strain evidence="1">Cfa_2016G</strain>
        <tissue evidence="1">Leaf</tissue>
    </source>
</reference>
<evidence type="ECO:0000313" key="2">
    <source>
        <dbReference type="Proteomes" id="UP000327013"/>
    </source>
</evidence>
<evidence type="ECO:0008006" key="3">
    <source>
        <dbReference type="Google" id="ProtNLM"/>
    </source>
</evidence>
<dbReference type="Proteomes" id="UP000327013">
    <property type="component" value="Chromosome 8"/>
</dbReference>
<organism evidence="1 2">
    <name type="scientific">Carpinus fangiana</name>
    <dbReference type="NCBI Taxonomy" id="176857"/>
    <lineage>
        <taxon>Eukaryota</taxon>
        <taxon>Viridiplantae</taxon>
        <taxon>Streptophyta</taxon>
        <taxon>Embryophyta</taxon>
        <taxon>Tracheophyta</taxon>
        <taxon>Spermatophyta</taxon>
        <taxon>Magnoliopsida</taxon>
        <taxon>eudicotyledons</taxon>
        <taxon>Gunneridae</taxon>
        <taxon>Pentapetalae</taxon>
        <taxon>rosids</taxon>
        <taxon>fabids</taxon>
        <taxon>Fagales</taxon>
        <taxon>Betulaceae</taxon>
        <taxon>Carpinus</taxon>
    </lineage>
</organism>
<dbReference type="OrthoDB" id="771227at2759"/>
<proteinExistence type="predicted"/>
<dbReference type="EMBL" id="CM017328">
    <property type="protein sequence ID" value="KAE8124974.1"/>
    <property type="molecule type" value="Genomic_DNA"/>
</dbReference>